<evidence type="ECO:0000313" key="6">
    <source>
        <dbReference type="Proteomes" id="UP000269019"/>
    </source>
</evidence>
<dbReference type="Gene3D" id="3.40.50.2000">
    <property type="entry name" value="Glycogen Phosphorylase B"/>
    <property type="match status" value="2"/>
</dbReference>
<dbReference type="Pfam" id="PF13579">
    <property type="entry name" value="Glyco_trans_4_4"/>
    <property type="match status" value="1"/>
</dbReference>
<dbReference type="PANTHER" id="PTHR45947">
    <property type="entry name" value="SULFOQUINOVOSYL TRANSFERASE SQD2"/>
    <property type="match status" value="1"/>
</dbReference>
<dbReference type="PANTHER" id="PTHR45947:SF3">
    <property type="entry name" value="SULFOQUINOVOSYL TRANSFERASE SQD2"/>
    <property type="match status" value="1"/>
</dbReference>
<evidence type="ECO:0000259" key="4">
    <source>
        <dbReference type="Pfam" id="PF13579"/>
    </source>
</evidence>
<dbReference type="KEGG" id="ccho:CCHOA_00495"/>
<name>A0A3G6J6I1_9CORY</name>
<dbReference type="Proteomes" id="UP000269019">
    <property type="component" value="Chromosome"/>
</dbReference>
<dbReference type="InterPro" id="IPR001296">
    <property type="entry name" value="Glyco_trans_1"/>
</dbReference>
<keyword evidence="6" id="KW-1185">Reference proteome</keyword>
<evidence type="ECO:0000259" key="3">
    <source>
        <dbReference type="Pfam" id="PF00534"/>
    </source>
</evidence>
<feature type="domain" description="Glycosyltransferase subfamily 4-like N-terminal" evidence="4">
    <location>
        <begin position="282"/>
        <end position="404"/>
    </location>
</feature>
<evidence type="ECO:0000256" key="2">
    <source>
        <dbReference type="ARBA" id="ARBA00022679"/>
    </source>
</evidence>
<keyword evidence="2 5" id="KW-0808">Transferase</keyword>
<protein>
    <submittedName>
        <fullName evidence="5">D-inositol 3-phosphate glycosyltransferase</fullName>
        <ecNumber evidence="5">2.4.1.250</ecNumber>
    </submittedName>
</protein>
<gene>
    <name evidence="5" type="primary">mshA1</name>
    <name evidence="5" type="ORF">CCHOA_00495</name>
</gene>
<dbReference type="GO" id="GO:0102710">
    <property type="term" value="F:D-inositol-3-phosphate glycosyltransferase activity"/>
    <property type="evidence" value="ECO:0007669"/>
    <property type="project" value="UniProtKB-EC"/>
</dbReference>
<accession>A0A3G6J6I1</accession>
<dbReference type="EMBL" id="CP033896">
    <property type="protein sequence ID" value="AZA12528.1"/>
    <property type="molecule type" value="Genomic_DNA"/>
</dbReference>
<reference evidence="5 6" key="1">
    <citation type="submission" date="2018-11" db="EMBL/GenBank/DDBJ databases">
        <authorList>
            <person name="Kleinhagauer T."/>
            <person name="Glaeser S.P."/>
            <person name="Spergser J."/>
            <person name="Ruckert C."/>
            <person name="Kaempfer P."/>
            <person name="Busse H.-J."/>
        </authorList>
    </citation>
    <scope>NUCLEOTIDE SEQUENCE [LARGE SCALE GENOMIC DNA]</scope>
    <source>
        <strain evidence="5 6">200CH</strain>
    </source>
</reference>
<dbReference type="GO" id="GO:1901137">
    <property type="term" value="P:carbohydrate derivative biosynthetic process"/>
    <property type="evidence" value="ECO:0007669"/>
    <property type="project" value="UniProtKB-ARBA"/>
</dbReference>
<dbReference type="AlphaFoldDB" id="A0A3G6J6I1"/>
<dbReference type="RefSeq" id="WP_123925689.1">
    <property type="nucleotide sequence ID" value="NZ_CP033896.1"/>
</dbReference>
<dbReference type="OrthoDB" id="509705at2"/>
<proteinExistence type="predicted"/>
<dbReference type="Pfam" id="PF00534">
    <property type="entry name" value="Glycos_transf_1"/>
    <property type="match status" value="1"/>
</dbReference>
<dbReference type="CDD" id="cd03801">
    <property type="entry name" value="GT4_PimA-like"/>
    <property type="match status" value="1"/>
</dbReference>
<dbReference type="EC" id="2.4.1.250" evidence="5"/>
<dbReference type="InterPro" id="IPR028098">
    <property type="entry name" value="Glyco_trans_4-like_N"/>
</dbReference>
<keyword evidence="1 5" id="KW-0328">Glycosyltransferase</keyword>
<evidence type="ECO:0000313" key="5">
    <source>
        <dbReference type="EMBL" id="AZA12528.1"/>
    </source>
</evidence>
<organism evidence="5 6">
    <name type="scientific">Corynebacterium choanae</name>
    <dbReference type="NCBI Taxonomy" id="1862358"/>
    <lineage>
        <taxon>Bacteria</taxon>
        <taxon>Bacillati</taxon>
        <taxon>Actinomycetota</taxon>
        <taxon>Actinomycetes</taxon>
        <taxon>Mycobacteriales</taxon>
        <taxon>Corynebacteriaceae</taxon>
        <taxon>Corynebacterium</taxon>
    </lineage>
</organism>
<evidence type="ECO:0000256" key="1">
    <source>
        <dbReference type="ARBA" id="ARBA00022676"/>
    </source>
</evidence>
<dbReference type="GO" id="GO:1903509">
    <property type="term" value="P:liposaccharide metabolic process"/>
    <property type="evidence" value="ECO:0007669"/>
    <property type="project" value="UniProtKB-ARBA"/>
</dbReference>
<feature type="domain" description="Glycosyl transferase family 1" evidence="3">
    <location>
        <begin position="421"/>
        <end position="550"/>
    </location>
</feature>
<dbReference type="InterPro" id="IPR050194">
    <property type="entry name" value="Glycosyltransferase_grp1"/>
</dbReference>
<sequence length="615" mass="67252">MNAKARCSNATALLTHGVAEVARDPWQAATNVARRLPPTLRNTLTAALTSISPRVINATRQDPATTPQSTVTQDTVTSHQRSVHQPLTWRDLLALCGLLLSDRTDAILAILATTPPNPLATSIMLAAHRLPRPDVPLTDRQAVRIHEQFGELDHAHRLLQGTPHWLSRYLISQQRQAISATPQQVLNEIQKTRVQQTFHGAPQQATSPRVLMLLNSSLPVTNSGYTIRSQQLLTALQQNPTPPIVTPVTRLNYPAVIGSWEQASTRTYQTITYQRLQHPIQPIGALRRMQREAQELLLQAQATGAQIIHSTTDYQRGLPALAVARALELPFIYEMRGQREQTWLTQFAAPEADRAAASWQYQALRAAETRLAAAADAVIVLSAVQAETLAKRGISDNRIHIIGNSIDEALLTRQPATGAQRRLLGLEEHSYVFGSVSAIVDYEGLDTLLHAAALLKDKLTIPFQVLIVGDGPARASLVATSQRLGIADRCVFPGKVSPDVALDYTSCCDVFCVPRIDSDVTREITPIKSLAALALGIPTLVSDLPALRSIQPAALHNTLGLLPPDAPSAWADSLYTLADPRRRASLATQCREFAAQRTWRNAADQLAAVYENLVQ</sequence>
<dbReference type="SUPFAM" id="SSF53756">
    <property type="entry name" value="UDP-Glycosyltransferase/glycogen phosphorylase"/>
    <property type="match status" value="1"/>
</dbReference>